<keyword evidence="3" id="KW-0324">Glycolysis</keyword>
<protein>
    <recommendedName>
        <fullName evidence="3">Glucokinase</fullName>
        <ecNumber evidence="3">2.7.1.2</ecNumber>
    </recommendedName>
    <alternativeName>
        <fullName evidence="3">Glucose kinase</fullName>
    </alternativeName>
</protein>
<keyword evidence="1 3" id="KW-0808">Transferase</keyword>
<dbReference type="GO" id="GO:0004340">
    <property type="term" value="F:glucokinase activity"/>
    <property type="evidence" value="ECO:0007669"/>
    <property type="project" value="UniProtKB-UniRule"/>
</dbReference>
<evidence type="ECO:0000313" key="6">
    <source>
        <dbReference type="Proteomes" id="UP000219621"/>
    </source>
</evidence>
<dbReference type="OrthoDB" id="9800595at2"/>
<dbReference type="SUPFAM" id="SSF53067">
    <property type="entry name" value="Actin-like ATPase domain"/>
    <property type="match status" value="1"/>
</dbReference>
<keyword evidence="6" id="KW-1185">Reference proteome</keyword>
<dbReference type="InterPro" id="IPR050201">
    <property type="entry name" value="Bacterial_glucokinase"/>
</dbReference>
<dbReference type="NCBIfam" id="TIGR00749">
    <property type="entry name" value="glk"/>
    <property type="match status" value="1"/>
</dbReference>
<dbReference type="InterPro" id="IPR003836">
    <property type="entry name" value="Glucokinase"/>
</dbReference>
<dbReference type="Pfam" id="PF02685">
    <property type="entry name" value="Glucokinase"/>
    <property type="match status" value="1"/>
</dbReference>
<feature type="binding site" evidence="3">
    <location>
        <begin position="25"/>
        <end position="30"/>
    </location>
    <ligand>
        <name>ATP</name>
        <dbReference type="ChEBI" id="CHEBI:30616"/>
    </ligand>
</feature>
<evidence type="ECO:0000256" key="1">
    <source>
        <dbReference type="ARBA" id="ARBA00022679"/>
    </source>
</evidence>
<dbReference type="HAMAP" id="MF_00524">
    <property type="entry name" value="Glucokinase"/>
    <property type="match status" value="1"/>
</dbReference>
<proteinExistence type="inferred from homology"/>
<keyword evidence="3" id="KW-0067">ATP-binding</keyword>
<dbReference type="CDD" id="cd24008">
    <property type="entry name" value="ASKHA_NBD_GLK"/>
    <property type="match status" value="1"/>
</dbReference>
<dbReference type="Gene3D" id="3.30.420.40">
    <property type="match status" value="1"/>
</dbReference>
<sequence>MVPPLVTLAPSADGTAAAAGPGLIADIGGTNARFALVGPDGVAHDSRTLLCADYEGPTAAARAYLAEVRPPAAPVRGAFCVACPVTGDAVALTNNPWRFSVEATRQALGLDRLTVVNDFVANALAVPLLTDADRVRVGGGASVPGMPVAVLGPGTGLGVALLVPTGDGRVVPVATEGGHVTMPATDAREAAVLERLARRFDHVSAERVISGAGLVNLYQALCGVEGVEPAAGEAAEIGRRALDGEDDVCLRALHLMFGMLGTVAGNLALSSGALGGVTIMGGIVPRYLDLFRASPFRAKFEAKGRFRDYLAAIPVDVVTHRYPAFVGLAGLVV</sequence>
<organism evidence="5 6">
    <name type="scientific">Caenispirillum bisanense</name>
    <dbReference type="NCBI Taxonomy" id="414052"/>
    <lineage>
        <taxon>Bacteria</taxon>
        <taxon>Pseudomonadati</taxon>
        <taxon>Pseudomonadota</taxon>
        <taxon>Alphaproteobacteria</taxon>
        <taxon>Rhodospirillales</taxon>
        <taxon>Novispirillaceae</taxon>
        <taxon>Caenispirillum</taxon>
    </lineage>
</organism>
<dbReference type="InterPro" id="IPR043129">
    <property type="entry name" value="ATPase_NBD"/>
</dbReference>
<comment type="subcellular location">
    <subcellularLocation>
        <location evidence="3">Cytoplasm</location>
    </subcellularLocation>
</comment>
<dbReference type="PANTHER" id="PTHR47690">
    <property type="entry name" value="GLUCOKINASE"/>
    <property type="match status" value="1"/>
</dbReference>
<evidence type="ECO:0000256" key="2">
    <source>
        <dbReference type="ARBA" id="ARBA00022777"/>
    </source>
</evidence>
<dbReference type="RefSeq" id="WP_097280896.1">
    <property type="nucleotide sequence ID" value="NZ_OCNJ01000010.1"/>
</dbReference>
<accession>A0A286GWJ5</accession>
<evidence type="ECO:0000256" key="4">
    <source>
        <dbReference type="RuleBase" id="RU004046"/>
    </source>
</evidence>
<dbReference type="GO" id="GO:0005536">
    <property type="term" value="F:D-glucose binding"/>
    <property type="evidence" value="ECO:0007669"/>
    <property type="project" value="InterPro"/>
</dbReference>
<keyword evidence="3" id="KW-0963">Cytoplasm</keyword>
<gene>
    <name evidence="3" type="primary">glk</name>
    <name evidence="5" type="ORF">SAMN05421508_11057</name>
</gene>
<dbReference type="GO" id="GO:0006096">
    <property type="term" value="P:glycolytic process"/>
    <property type="evidence" value="ECO:0007669"/>
    <property type="project" value="UniProtKB-UniRule"/>
</dbReference>
<dbReference type="PANTHER" id="PTHR47690:SF1">
    <property type="entry name" value="GLUCOKINASE"/>
    <property type="match status" value="1"/>
</dbReference>
<dbReference type="EMBL" id="OCNJ01000010">
    <property type="protein sequence ID" value="SOD99873.1"/>
    <property type="molecule type" value="Genomic_DNA"/>
</dbReference>
<reference evidence="5 6" key="1">
    <citation type="submission" date="2017-09" db="EMBL/GenBank/DDBJ databases">
        <authorList>
            <person name="Ehlers B."/>
            <person name="Leendertz F.H."/>
        </authorList>
    </citation>
    <scope>NUCLEOTIDE SEQUENCE [LARGE SCALE GENOMIC DNA]</scope>
    <source>
        <strain evidence="5 6">USBA 140</strain>
    </source>
</reference>
<keyword evidence="3" id="KW-0547">Nucleotide-binding</keyword>
<comment type="catalytic activity">
    <reaction evidence="3">
        <text>D-glucose + ATP = D-glucose 6-phosphate + ADP + H(+)</text>
        <dbReference type="Rhea" id="RHEA:17825"/>
        <dbReference type="ChEBI" id="CHEBI:4167"/>
        <dbReference type="ChEBI" id="CHEBI:15378"/>
        <dbReference type="ChEBI" id="CHEBI:30616"/>
        <dbReference type="ChEBI" id="CHEBI:61548"/>
        <dbReference type="ChEBI" id="CHEBI:456216"/>
        <dbReference type="EC" id="2.7.1.2"/>
    </reaction>
</comment>
<keyword evidence="2 3" id="KW-0418">Kinase</keyword>
<dbReference type="GO" id="GO:0005524">
    <property type="term" value="F:ATP binding"/>
    <property type="evidence" value="ECO:0007669"/>
    <property type="project" value="UniProtKB-UniRule"/>
</dbReference>
<dbReference type="GO" id="GO:0005829">
    <property type="term" value="C:cytosol"/>
    <property type="evidence" value="ECO:0007669"/>
    <property type="project" value="TreeGrafter"/>
</dbReference>
<dbReference type="EC" id="2.7.1.2" evidence="3"/>
<evidence type="ECO:0000256" key="3">
    <source>
        <dbReference type="HAMAP-Rule" id="MF_00524"/>
    </source>
</evidence>
<dbReference type="AlphaFoldDB" id="A0A286GWJ5"/>
<name>A0A286GWJ5_9PROT</name>
<evidence type="ECO:0000313" key="5">
    <source>
        <dbReference type="EMBL" id="SOD99873.1"/>
    </source>
</evidence>
<comment type="similarity">
    <text evidence="3 4">Belongs to the bacterial glucokinase family.</text>
</comment>
<dbReference type="Proteomes" id="UP000219621">
    <property type="component" value="Unassembled WGS sequence"/>
</dbReference>
<dbReference type="Gene3D" id="3.40.367.20">
    <property type="match status" value="1"/>
</dbReference>